<dbReference type="PANTHER" id="PTHR33531:SF10">
    <property type="entry name" value="BLR7895 PROTEIN"/>
    <property type="match status" value="1"/>
</dbReference>
<dbReference type="PIRSF" id="PIRSF035918">
    <property type="entry name" value="UCP035918_rubreryth_DUF125"/>
    <property type="match status" value="1"/>
</dbReference>
<sequence>MRNFDELTEKEILALAIASEEEDGRIYADFAEGLRADYPASANVFTEMAAEEGEHRRRLIDLYRQKFGEHIPLIRRQDVRGFVSRKPVWQLQPLGLETVRRQAELMELETARFYRQAASRSTDASIRKLLGDLAEAEVGHEHIAAQLMRENLPENVRAQEDESARRLFVLRFIQPGLAGLMDGSVSTLAPVFAAAFATGNSWDAFLVGMAASIGAGISMGFAEALSDNGSLTGRGAPWLRGAICGVMTTLGGVGHTLPFLIPNFMTATILAIAVVIAELAVITWIRWKYMDTPPVSAAMQVGFGGALVFATGILIGSS</sequence>
<gene>
    <name evidence="3" type="ORF">OL599_25055</name>
</gene>
<evidence type="ECO:0000313" key="3">
    <source>
        <dbReference type="EMBL" id="MCW3477822.1"/>
    </source>
</evidence>
<feature type="transmembrane region" description="Helical" evidence="1">
    <location>
        <begin position="297"/>
        <end position="316"/>
    </location>
</feature>
<accession>A0AA41YYZ2</accession>
<dbReference type="InterPro" id="IPR003251">
    <property type="entry name" value="Rr_diiron-bd_dom"/>
</dbReference>
<dbReference type="CDD" id="cd01045">
    <property type="entry name" value="Ferritin_like_AB"/>
    <property type="match status" value="1"/>
</dbReference>
<feature type="domain" description="Rubrerythrin diiron-binding" evidence="2">
    <location>
        <begin position="11"/>
        <end position="148"/>
    </location>
</feature>
<dbReference type="CDD" id="cd02437">
    <property type="entry name" value="CCC1_like_1"/>
    <property type="match status" value="1"/>
</dbReference>
<dbReference type="InterPro" id="IPR012347">
    <property type="entry name" value="Ferritin-like"/>
</dbReference>
<comment type="caution">
    <text evidence="3">The sequence shown here is derived from an EMBL/GenBank/DDBJ whole genome shotgun (WGS) entry which is preliminary data.</text>
</comment>
<feature type="transmembrane region" description="Helical" evidence="1">
    <location>
        <begin position="204"/>
        <end position="226"/>
    </location>
</feature>
<dbReference type="NCBIfam" id="NF045676">
    <property type="entry name" value="FeExpMbfA"/>
    <property type="match status" value="1"/>
</dbReference>
<keyword evidence="1" id="KW-0812">Transmembrane</keyword>
<reference evidence="3" key="2">
    <citation type="submission" date="2022-10" db="EMBL/GenBank/DDBJ databases">
        <authorList>
            <person name="Trinh H.N."/>
        </authorList>
    </citation>
    <scope>NUCLEOTIDE SEQUENCE</scope>
    <source>
        <strain evidence="3">RN2-1</strain>
    </source>
</reference>
<proteinExistence type="predicted"/>
<dbReference type="RefSeq" id="WP_264716794.1">
    <property type="nucleotide sequence ID" value="NZ_JAPDNT010000055.1"/>
</dbReference>
<evidence type="ECO:0000313" key="4">
    <source>
        <dbReference type="Proteomes" id="UP001165679"/>
    </source>
</evidence>
<dbReference type="InterPro" id="IPR009078">
    <property type="entry name" value="Ferritin-like_SF"/>
</dbReference>
<dbReference type="Proteomes" id="UP001165679">
    <property type="component" value="Unassembled WGS sequence"/>
</dbReference>
<dbReference type="PANTHER" id="PTHR33531">
    <property type="entry name" value="RUBRERYTHRIN SUBFAMILY"/>
    <property type="match status" value="1"/>
</dbReference>
<dbReference type="EMBL" id="JAPDNT010000055">
    <property type="protein sequence ID" value="MCW3477822.1"/>
    <property type="molecule type" value="Genomic_DNA"/>
</dbReference>
<keyword evidence="4" id="KW-1185">Reference proteome</keyword>
<feature type="transmembrane region" description="Helical" evidence="1">
    <location>
        <begin position="238"/>
        <end position="261"/>
    </location>
</feature>
<evidence type="ECO:0000256" key="1">
    <source>
        <dbReference type="SAM" id="Phobius"/>
    </source>
</evidence>
<dbReference type="SUPFAM" id="SSF47240">
    <property type="entry name" value="Ferritin-like"/>
    <property type="match status" value="1"/>
</dbReference>
<feature type="transmembrane region" description="Helical" evidence="1">
    <location>
        <begin position="176"/>
        <end position="198"/>
    </location>
</feature>
<dbReference type="GO" id="GO:0016491">
    <property type="term" value="F:oxidoreductase activity"/>
    <property type="evidence" value="ECO:0007669"/>
    <property type="project" value="InterPro"/>
</dbReference>
<protein>
    <submittedName>
        <fullName evidence="3">Rubrerythrin</fullName>
    </submittedName>
</protein>
<dbReference type="Pfam" id="PF02915">
    <property type="entry name" value="Rubrerythrin"/>
    <property type="match status" value="1"/>
</dbReference>
<keyword evidence="1" id="KW-1133">Transmembrane helix</keyword>
<dbReference type="InterPro" id="IPR017040">
    <property type="entry name" value="UCP035918_rubreryth/DUF125"/>
</dbReference>
<reference evidence="3" key="1">
    <citation type="submission" date="2022-09" db="EMBL/GenBank/DDBJ databases">
        <title>Rhodovastum sp. nov. RN2-1 isolated from soil in Seongnam, South Korea.</title>
        <authorList>
            <person name="Le N.T."/>
        </authorList>
    </citation>
    <scope>NUCLEOTIDE SEQUENCE</scope>
    <source>
        <strain evidence="3">RN2-1</strain>
    </source>
</reference>
<feature type="transmembrane region" description="Helical" evidence="1">
    <location>
        <begin position="267"/>
        <end position="285"/>
    </location>
</feature>
<keyword evidence="1" id="KW-0472">Membrane</keyword>
<dbReference type="GO" id="GO:0046872">
    <property type="term" value="F:metal ion binding"/>
    <property type="evidence" value="ECO:0007669"/>
    <property type="project" value="InterPro"/>
</dbReference>
<dbReference type="AlphaFoldDB" id="A0AA41YYZ2"/>
<evidence type="ECO:0000259" key="2">
    <source>
        <dbReference type="Pfam" id="PF02915"/>
    </source>
</evidence>
<organism evidence="3 4">
    <name type="scientific">Limobrevibacterium gyesilva</name>
    <dbReference type="NCBI Taxonomy" id="2991712"/>
    <lineage>
        <taxon>Bacteria</taxon>
        <taxon>Pseudomonadati</taxon>
        <taxon>Pseudomonadota</taxon>
        <taxon>Alphaproteobacteria</taxon>
        <taxon>Acetobacterales</taxon>
        <taxon>Acetobacteraceae</taxon>
        <taxon>Limobrevibacterium</taxon>
    </lineage>
</organism>
<dbReference type="Gene3D" id="1.20.1260.10">
    <property type="match status" value="1"/>
</dbReference>
<name>A0AA41YYZ2_9PROT</name>